<keyword evidence="6" id="KW-0472">Membrane</keyword>
<keyword evidence="10" id="KW-1185">Reference proteome</keyword>
<protein>
    <submittedName>
        <fullName evidence="9">Uncharacterized protein</fullName>
    </submittedName>
</protein>
<evidence type="ECO:0000256" key="3">
    <source>
        <dbReference type="ARBA" id="ARBA00022692"/>
    </source>
</evidence>
<dbReference type="InterPro" id="IPR002172">
    <property type="entry name" value="LDrepeatLR_classA_rpt"/>
</dbReference>
<evidence type="ECO:0000256" key="2">
    <source>
        <dbReference type="ARBA" id="ARBA00004308"/>
    </source>
</evidence>
<evidence type="ECO:0000256" key="8">
    <source>
        <dbReference type="PROSITE-ProRule" id="PRU00124"/>
    </source>
</evidence>
<dbReference type="GO" id="GO:0012505">
    <property type="term" value="C:endomembrane system"/>
    <property type="evidence" value="ECO:0007669"/>
    <property type="project" value="UniProtKB-SubCell"/>
</dbReference>
<evidence type="ECO:0000256" key="5">
    <source>
        <dbReference type="ARBA" id="ARBA00022989"/>
    </source>
</evidence>
<proteinExistence type="predicted"/>
<dbReference type="OrthoDB" id="10066840at2759"/>
<comment type="caution">
    <text evidence="9">The sequence shown here is derived from an EMBL/GenBank/DDBJ whole genome shotgun (WGS) entry which is preliminary data.</text>
</comment>
<dbReference type="InterPro" id="IPR036055">
    <property type="entry name" value="LDL_receptor-like_sf"/>
</dbReference>
<name>A0A3L8RZU0_CHLGU</name>
<dbReference type="InterPro" id="IPR050685">
    <property type="entry name" value="LDLR"/>
</dbReference>
<feature type="disulfide bond" evidence="8">
    <location>
        <begin position="88"/>
        <end position="103"/>
    </location>
</feature>
<dbReference type="SMART" id="SM00192">
    <property type="entry name" value="LDLa"/>
    <property type="match status" value="2"/>
</dbReference>
<gene>
    <name evidence="9" type="ORF">DV515_00013973</name>
</gene>
<evidence type="ECO:0000256" key="6">
    <source>
        <dbReference type="ARBA" id="ARBA00023136"/>
    </source>
</evidence>
<comment type="caution">
    <text evidence="8">Lacks conserved residue(s) required for the propagation of feature annotation.</text>
</comment>
<keyword evidence="4" id="KW-0677">Repeat</keyword>
<evidence type="ECO:0000313" key="10">
    <source>
        <dbReference type="Proteomes" id="UP000276834"/>
    </source>
</evidence>
<dbReference type="GO" id="GO:0005886">
    <property type="term" value="C:plasma membrane"/>
    <property type="evidence" value="ECO:0007669"/>
    <property type="project" value="TreeGrafter"/>
</dbReference>
<dbReference type="EMBL" id="QUSF01000105">
    <property type="protein sequence ID" value="RLV91910.1"/>
    <property type="molecule type" value="Genomic_DNA"/>
</dbReference>
<dbReference type="InterPro" id="IPR023415">
    <property type="entry name" value="LDLR_class-A_CS"/>
</dbReference>
<reference evidence="9 10" key="1">
    <citation type="journal article" date="2018" name="Proc. R. Soc. B">
        <title>A non-coding region near Follistatin controls head colour polymorphism in the Gouldian finch.</title>
        <authorList>
            <person name="Toomey M.B."/>
            <person name="Marques C.I."/>
            <person name="Andrade P."/>
            <person name="Araujo P.M."/>
            <person name="Sabatino S."/>
            <person name="Gazda M.A."/>
            <person name="Afonso S."/>
            <person name="Lopes R.J."/>
            <person name="Corbo J.C."/>
            <person name="Carneiro M."/>
        </authorList>
    </citation>
    <scope>NUCLEOTIDE SEQUENCE [LARGE SCALE GENOMIC DNA]</scope>
    <source>
        <strain evidence="9">Red01</strain>
        <tissue evidence="9">Muscle</tissue>
    </source>
</reference>
<dbReference type="PANTHER" id="PTHR24270">
    <property type="entry name" value="LOW-DENSITY LIPOPROTEIN RECEPTOR-RELATED"/>
    <property type="match status" value="1"/>
</dbReference>
<comment type="subcellular location">
    <subcellularLocation>
        <location evidence="2">Endomembrane system</location>
    </subcellularLocation>
    <subcellularLocation>
        <location evidence="1">Membrane</location>
        <topology evidence="1">Single-pass membrane protein</topology>
    </subcellularLocation>
</comment>
<organism evidence="9 10">
    <name type="scientific">Chloebia gouldiae</name>
    <name type="common">Gouldian finch</name>
    <name type="synonym">Erythrura gouldiae</name>
    <dbReference type="NCBI Taxonomy" id="44316"/>
    <lineage>
        <taxon>Eukaryota</taxon>
        <taxon>Metazoa</taxon>
        <taxon>Chordata</taxon>
        <taxon>Craniata</taxon>
        <taxon>Vertebrata</taxon>
        <taxon>Euteleostomi</taxon>
        <taxon>Archelosauria</taxon>
        <taxon>Archosauria</taxon>
        <taxon>Dinosauria</taxon>
        <taxon>Saurischia</taxon>
        <taxon>Theropoda</taxon>
        <taxon>Coelurosauria</taxon>
        <taxon>Aves</taxon>
        <taxon>Neognathae</taxon>
        <taxon>Neoaves</taxon>
        <taxon>Telluraves</taxon>
        <taxon>Australaves</taxon>
        <taxon>Passeriformes</taxon>
        <taxon>Passeroidea</taxon>
        <taxon>Passeridae</taxon>
        <taxon>Chloebia</taxon>
    </lineage>
</organism>
<evidence type="ECO:0000256" key="4">
    <source>
        <dbReference type="ARBA" id="ARBA00022737"/>
    </source>
</evidence>
<dbReference type="FunFam" id="4.10.400.10:FF:000027">
    <property type="entry name" value="Sortilin related receptor 1"/>
    <property type="match status" value="1"/>
</dbReference>
<keyword evidence="3" id="KW-0812">Transmembrane</keyword>
<evidence type="ECO:0000313" key="9">
    <source>
        <dbReference type="EMBL" id="RLV91910.1"/>
    </source>
</evidence>
<dbReference type="PROSITE" id="PS01209">
    <property type="entry name" value="LDLRA_1"/>
    <property type="match status" value="2"/>
</dbReference>
<dbReference type="CDD" id="cd00112">
    <property type="entry name" value="LDLa"/>
    <property type="match status" value="1"/>
</dbReference>
<dbReference type="Gene3D" id="4.10.400.10">
    <property type="entry name" value="Low-density Lipoprotein Receptor"/>
    <property type="match status" value="2"/>
</dbReference>
<evidence type="ECO:0000256" key="7">
    <source>
        <dbReference type="ARBA" id="ARBA00023157"/>
    </source>
</evidence>
<dbReference type="AlphaFoldDB" id="A0A3L8RZU0"/>
<dbReference type="PROSITE" id="PS50068">
    <property type="entry name" value="LDLRA_2"/>
    <property type="match status" value="2"/>
</dbReference>
<dbReference type="PRINTS" id="PR00261">
    <property type="entry name" value="LDLRECEPTOR"/>
</dbReference>
<dbReference type="GO" id="GO:0016192">
    <property type="term" value="P:vesicle-mediated transport"/>
    <property type="evidence" value="ECO:0007669"/>
    <property type="project" value="UniProtKB-ARBA"/>
</dbReference>
<dbReference type="SUPFAM" id="SSF57424">
    <property type="entry name" value="LDL receptor-like module"/>
    <property type="match status" value="2"/>
</dbReference>
<sequence>MPAEPLCTRYMDFVCKNRQQCLFHSMVCDGIIQCRDGSDEDAGYAGCCECHTGHLCQGRAQDPEFHRTCDQFSFQCQNGVCISLVWKCDGMDDCGDYSDEANCGEQHPQGLLPLQLQLPLDFRSTE</sequence>
<accession>A0A3L8RZU0</accession>
<feature type="disulfide bond" evidence="8">
    <location>
        <begin position="69"/>
        <end position="81"/>
    </location>
</feature>
<keyword evidence="5" id="KW-1133">Transmembrane helix</keyword>
<evidence type="ECO:0000256" key="1">
    <source>
        <dbReference type="ARBA" id="ARBA00004167"/>
    </source>
</evidence>
<dbReference type="Pfam" id="PF00057">
    <property type="entry name" value="Ldl_recept_a"/>
    <property type="match status" value="2"/>
</dbReference>
<dbReference type="FunFam" id="4.10.400.10:FF:000037">
    <property type="entry name" value="Sortilin related receptor 1"/>
    <property type="match status" value="1"/>
</dbReference>
<dbReference type="Proteomes" id="UP000276834">
    <property type="component" value="Unassembled WGS sequence"/>
</dbReference>
<keyword evidence="7 8" id="KW-1015">Disulfide bond</keyword>
<feature type="disulfide bond" evidence="8">
    <location>
        <begin position="76"/>
        <end position="94"/>
    </location>
</feature>